<dbReference type="PANTHER" id="PTHR44313:SF1">
    <property type="entry name" value="DNAJ HOMOLOG SUBFAMILY C MEMBER 17"/>
    <property type="match status" value="1"/>
</dbReference>
<organism evidence="8 9">
    <name type="scientific">Pristionchus fissidentatus</name>
    <dbReference type="NCBI Taxonomy" id="1538716"/>
    <lineage>
        <taxon>Eukaryota</taxon>
        <taxon>Metazoa</taxon>
        <taxon>Ecdysozoa</taxon>
        <taxon>Nematoda</taxon>
        <taxon>Chromadorea</taxon>
        <taxon>Rhabditida</taxon>
        <taxon>Rhabditina</taxon>
        <taxon>Diplogasteromorpha</taxon>
        <taxon>Diplogasteroidea</taxon>
        <taxon>Neodiplogasteridae</taxon>
        <taxon>Pristionchus</taxon>
    </lineage>
</organism>
<dbReference type="InterPro" id="IPR018253">
    <property type="entry name" value="DnaJ_domain_CS"/>
</dbReference>
<dbReference type="PANTHER" id="PTHR44313">
    <property type="entry name" value="DNAJ HOMOLOG SUBFAMILY C MEMBER 17"/>
    <property type="match status" value="1"/>
</dbReference>
<dbReference type="AlphaFoldDB" id="A0AAV5W8Z4"/>
<dbReference type="CDD" id="cd06257">
    <property type="entry name" value="DnaJ"/>
    <property type="match status" value="1"/>
</dbReference>
<evidence type="ECO:0000256" key="3">
    <source>
        <dbReference type="ARBA" id="ARBA00022490"/>
    </source>
</evidence>
<dbReference type="InterPro" id="IPR036869">
    <property type="entry name" value="J_dom_sf"/>
</dbReference>
<dbReference type="PROSITE" id="PS50076">
    <property type="entry name" value="DNAJ_2"/>
    <property type="match status" value="1"/>
</dbReference>
<dbReference type="EMBL" id="BTSY01000005">
    <property type="protein sequence ID" value="GMT28008.1"/>
    <property type="molecule type" value="Genomic_DNA"/>
</dbReference>
<feature type="compositionally biased region" description="Basic and acidic residues" evidence="6">
    <location>
        <begin position="128"/>
        <end position="142"/>
    </location>
</feature>
<dbReference type="InterPro" id="IPR012677">
    <property type="entry name" value="Nucleotide-bd_a/b_plait_sf"/>
</dbReference>
<comment type="caution">
    <text evidence="8">The sequence shown here is derived from an EMBL/GenBank/DDBJ whole genome shotgun (WGS) entry which is preliminary data.</text>
</comment>
<keyword evidence="4" id="KW-0143">Chaperone</keyword>
<dbReference type="Proteomes" id="UP001432322">
    <property type="component" value="Unassembled WGS sequence"/>
</dbReference>
<dbReference type="SMART" id="SM00271">
    <property type="entry name" value="DnaJ"/>
    <property type="match status" value="1"/>
</dbReference>
<proteinExistence type="predicted"/>
<evidence type="ECO:0000313" key="9">
    <source>
        <dbReference type="Proteomes" id="UP001432322"/>
    </source>
</evidence>
<evidence type="ECO:0000256" key="2">
    <source>
        <dbReference type="ARBA" id="ARBA00004496"/>
    </source>
</evidence>
<feature type="domain" description="J" evidence="7">
    <location>
        <begin position="11"/>
        <end position="77"/>
    </location>
</feature>
<dbReference type="PROSITE" id="PS00636">
    <property type="entry name" value="DNAJ_1"/>
    <property type="match status" value="1"/>
</dbReference>
<feature type="compositionally biased region" description="Basic and acidic residues" evidence="6">
    <location>
        <begin position="260"/>
        <end position="276"/>
    </location>
</feature>
<accession>A0AAV5W8Z4</accession>
<dbReference type="PRINTS" id="PR00625">
    <property type="entry name" value="JDOMAIN"/>
</dbReference>
<dbReference type="InterPro" id="IPR052094">
    <property type="entry name" value="Pre-mRNA-splicing_ERAD"/>
</dbReference>
<feature type="region of interest" description="Disordered" evidence="6">
    <location>
        <begin position="260"/>
        <end position="331"/>
    </location>
</feature>
<sequence>IQMPPSSSTMDPYVVLELERGCSEGDIQKAYKKQCLKWHPDKNRDNEEEASRRFILAKEAFELLFDKEARAAYDGKKEKERVRDEKQRERMQKAHGDRKRFMEDLERREKEFAERGKKPADGSTRPKTAAEKKRDEERARESFEEIRRRLEREVNDEIREQQETFRRVRDERAAAAAERPRPQLRVEWRGGEYDEKRLRKMMGQYGKISAVTGIIVKKNGKGKMCVVEFEAGECAWGAELEEGKEGEKFKAVWMVEPEKIEKGREVERREEKKETGDDGGEGGGAAVSADMSGLSFEELEAMLLGDVPPPTKKVKATSDNGPSWKEEITID</sequence>
<keyword evidence="3" id="KW-0963">Cytoplasm</keyword>
<dbReference type="Gene3D" id="3.30.70.330">
    <property type="match status" value="1"/>
</dbReference>
<feature type="compositionally biased region" description="Basic and acidic residues" evidence="6">
    <location>
        <begin position="74"/>
        <end position="120"/>
    </location>
</feature>
<dbReference type="GO" id="GO:0005737">
    <property type="term" value="C:cytoplasm"/>
    <property type="evidence" value="ECO:0007669"/>
    <property type="project" value="UniProtKB-SubCell"/>
</dbReference>
<evidence type="ECO:0000256" key="5">
    <source>
        <dbReference type="ARBA" id="ARBA00023242"/>
    </source>
</evidence>
<dbReference type="Gene3D" id="1.10.287.110">
    <property type="entry name" value="DnaJ domain"/>
    <property type="match status" value="1"/>
</dbReference>
<gene>
    <name evidence="8" type="ORF">PFISCL1PPCAC_19305</name>
</gene>
<keyword evidence="9" id="KW-1185">Reference proteome</keyword>
<keyword evidence="5" id="KW-0539">Nucleus</keyword>
<dbReference type="GO" id="GO:0000390">
    <property type="term" value="P:spliceosomal complex disassembly"/>
    <property type="evidence" value="ECO:0007669"/>
    <property type="project" value="TreeGrafter"/>
</dbReference>
<evidence type="ECO:0000259" key="7">
    <source>
        <dbReference type="PROSITE" id="PS50076"/>
    </source>
</evidence>
<dbReference type="GO" id="GO:0005681">
    <property type="term" value="C:spliceosomal complex"/>
    <property type="evidence" value="ECO:0007669"/>
    <property type="project" value="TreeGrafter"/>
</dbReference>
<dbReference type="InterPro" id="IPR001623">
    <property type="entry name" value="DnaJ_domain"/>
</dbReference>
<evidence type="ECO:0000256" key="4">
    <source>
        <dbReference type="ARBA" id="ARBA00023186"/>
    </source>
</evidence>
<feature type="region of interest" description="Disordered" evidence="6">
    <location>
        <begin position="74"/>
        <end position="142"/>
    </location>
</feature>
<protein>
    <recommendedName>
        <fullName evidence="7">J domain-containing protein</fullName>
    </recommendedName>
</protein>
<evidence type="ECO:0000256" key="6">
    <source>
        <dbReference type="SAM" id="MobiDB-lite"/>
    </source>
</evidence>
<comment type="subcellular location">
    <subcellularLocation>
        <location evidence="2">Cytoplasm</location>
    </subcellularLocation>
    <subcellularLocation>
        <location evidence="1">Nucleus</location>
    </subcellularLocation>
</comment>
<reference evidence="8" key="1">
    <citation type="submission" date="2023-10" db="EMBL/GenBank/DDBJ databases">
        <title>Genome assembly of Pristionchus species.</title>
        <authorList>
            <person name="Yoshida K."/>
            <person name="Sommer R.J."/>
        </authorList>
    </citation>
    <scope>NUCLEOTIDE SEQUENCE</scope>
    <source>
        <strain evidence="8">RS5133</strain>
    </source>
</reference>
<dbReference type="SUPFAM" id="SSF46565">
    <property type="entry name" value="Chaperone J-domain"/>
    <property type="match status" value="1"/>
</dbReference>
<feature type="non-terminal residue" evidence="8">
    <location>
        <position position="1"/>
    </location>
</feature>
<evidence type="ECO:0000313" key="8">
    <source>
        <dbReference type="EMBL" id="GMT28008.1"/>
    </source>
</evidence>
<dbReference type="Pfam" id="PF00226">
    <property type="entry name" value="DnaJ"/>
    <property type="match status" value="1"/>
</dbReference>
<evidence type="ECO:0000256" key="1">
    <source>
        <dbReference type="ARBA" id="ARBA00004123"/>
    </source>
</evidence>
<name>A0AAV5W8Z4_9BILA</name>